<accession>A0A3S5BKW4</accession>
<protein>
    <submittedName>
        <fullName evidence="1">Uncharacterized protein</fullName>
    </submittedName>
</protein>
<name>A0A3S5BKW4_9PLAT</name>
<evidence type="ECO:0000313" key="2">
    <source>
        <dbReference type="Proteomes" id="UP000784294"/>
    </source>
</evidence>
<keyword evidence="2" id="KW-1185">Reference proteome</keyword>
<dbReference type="AlphaFoldDB" id="A0A3S5BKW4"/>
<organism evidence="1 2">
    <name type="scientific">Protopolystoma xenopodis</name>
    <dbReference type="NCBI Taxonomy" id="117903"/>
    <lineage>
        <taxon>Eukaryota</taxon>
        <taxon>Metazoa</taxon>
        <taxon>Spiralia</taxon>
        <taxon>Lophotrochozoa</taxon>
        <taxon>Platyhelminthes</taxon>
        <taxon>Monogenea</taxon>
        <taxon>Polyopisthocotylea</taxon>
        <taxon>Polystomatidea</taxon>
        <taxon>Polystomatidae</taxon>
        <taxon>Protopolystoma</taxon>
    </lineage>
</organism>
<dbReference type="Proteomes" id="UP000784294">
    <property type="component" value="Unassembled WGS sequence"/>
</dbReference>
<comment type="caution">
    <text evidence="1">The sequence shown here is derived from an EMBL/GenBank/DDBJ whole genome shotgun (WGS) entry which is preliminary data.</text>
</comment>
<dbReference type="EMBL" id="CAAALY010001503">
    <property type="protein sequence ID" value="VEL07328.1"/>
    <property type="molecule type" value="Genomic_DNA"/>
</dbReference>
<gene>
    <name evidence="1" type="ORF">PXEA_LOCUS768</name>
</gene>
<proteinExistence type="predicted"/>
<sequence length="465" mass="50815">MLSTVFILLPAEKKATAELWKIICRIIEQDISDFGESSLSTDQLLLILRQLYECLNTGRPETNKSMSSKSSGILSRFCFPLTQSPNSRAHSFPNGWPAPLFHLMTSSWTFSQTPSTKNPSRPASTLHVGAIARELPSPSDLLTTCEYALSALGLLAGQAAMKLGRNVLEEQLNWSSAANSILDVVLPVFSPWLMARFPPGGFAGIKSQFISASTSSNRVSSPRTVYSPVSRFFTSFRRGLTSRRHYRSSSPKACAKITTPYINYKRRERPFKQPLNLVVLHAVFDQVSSVLAAAIEASSPSKSGDHRFASNLLDAFIRWIVNSAKNLPTTETASETQQISLPGLLFASEDVYLPPNQLSTLWNYWLPTHTCLWDICESLSICSDDSLSKAATAAFLVRPLAKVNWTSSELLSAYCGLSESLLLKVDGDATRSALSGQLLLTTLVNLGCALAAEDDLPGLAEAKVI</sequence>
<evidence type="ECO:0000313" key="1">
    <source>
        <dbReference type="EMBL" id="VEL07328.1"/>
    </source>
</evidence>
<reference evidence="1" key="1">
    <citation type="submission" date="2018-11" db="EMBL/GenBank/DDBJ databases">
        <authorList>
            <consortium name="Pathogen Informatics"/>
        </authorList>
    </citation>
    <scope>NUCLEOTIDE SEQUENCE</scope>
</reference>